<protein>
    <submittedName>
        <fullName evidence="5">Short-chain dehydrogenase</fullName>
    </submittedName>
</protein>
<feature type="domain" description="Ketoreductase" evidence="4">
    <location>
        <begin position="7"/>
        <end position="193"/>
    </location>
</feature>
<dbReference type="SUPFAM" id="SSF51735">
    <property type="entry name" value="NAD(P)-binding Rossmann-fold domains"/>
    <property type="match status" value="1"/>
</dbReference>
<comment type="caution">
    <text evidence="5">The sequence shown here is derived from an EMBL/GenBank/DDBJ whole genome shotgun (WGS) entry which is preliminary data.</text>
</comment>
<keyword evidence="3" id="KW-0520">NAD</keyword>
<evidence type="ECO:0000313" key="6">
    <source>
        <dbReference type="Proteomes" id="UP001157167"/>
    </source>
</evidence>
<evidence type="ECO:0000256" key="2">
    <source>
        <dbReference type="ARBA" id="ARBA00023002"/>
    </source>
</evidence>
<keyword evidence="6" id="KW-1185">Reference proteome</keyword>
<dbReference type="NCBIfam" id="NF006121">
    <property type="entry name" value="PRK08265.1"/>
    <property type="match status" value="1"/>
</dbReference>
<dbReference type="PROSITE" id="PS00061">
    <property type="entry name" value="ADH_SHORT"/>
    <property type="match status" value="1"/>
</dbReference>
<proteinExistence type="inferred from homology"/>
<evidence type="ECO:0000256" key="1">
    <source>
        <dbReference type="ARBA" id="ARBA00006484"/>
    </source>
</evidence>
<dbReference type="Proteomes" id="UP001157167">
    <property type="component" value="Unassembled WGS sequence"/>
</dbReference>
<dbReference type="PANTHER" id="PTHR24321:SF8">
    <property type="entry name" value="ESTRADIOL 17-BETA-DEHYDROGENASE 8-RELATED"/>
    <property type="match status" value="1"/>
</dbReference>
<dbReference type="PRINTS" id="PR00080">
    <property type="entry name" value="SDRFAMILY"/>
</dbReference>
<evidence type="ECO:0000259" key="4">
    <source>
        <dbReference type="SMART" id="SM00822"/>
    </source>
</evidence>
<gene>
    <name evidence="5" type="primary">bacC</name>
    <name evidence="5" type="ORF">GCM10007933_23590</name>
</gene>
<reference evidence="6" key="1">
    <citation type="journal article" date="2019" name="Int. J. Syst. Evol. Microbiol.">
        <title>The Global Catalogue of Microorganisms (GCM) 10K type strain sequencing project: providing services to taxonomists for standard genome sequencing and annotation.</title>
        <authorList>
            <consortium name="The Broad Institute Genomics Platform"/>
            <consortium name="The Broad Institute Genome Sequencing Center for Infectious Disease"/>
            <person name="Wu L."/>
            <person name="Ma J."/>
        </authorList>
    </citation>
    <scope>NUCLEOTIDE SEQUENCE [LARGE SCALE GENOMIC DNA]</scope>
    <source>
        <strain evidence="6">NBRC 102407</strain>
    </source>
</reference>
<dbReference type="InterPro" id="IPR036291">
    <property type="entry name" value="NAD(P)-bd_dom_sf"/>
</dbReference>
<accession>A0ABQ6FBC2</accession>
<sequence length="260" mass="26920">MRGLKDKVVIVSGGATLIGAAIARAFVAEGAKVVIADIDSTGGMTLAAELGETTRFVATDVSRDADIDTCVQATVKAFGRIDCLVNVAAVYADNGPASPREDWEKAFAVNVFGAAMFLRACRPHMARGSAVINFGSTSAGVAQAGRWTYPATKAAVLQLTRSAALDLAADGIRVNAVSPGWTWSGILDQISGGDRDKVNTVARPFHMLGRIGDPAEVADAVLFLASDHARFITGSNLPVDGGYAALGPEQATSPISELLS</sequence>
<dbReference type="Pfam" id="PF13561">
    <property type="entry name" value="adh_short_C2"/>
    <property type="match status" value="1"/>
</dbReference>
<dbReference type="EMBL" id="BSPX01000034">
    <property type="protein sequence ID" value="GLT22898.1"/>
    <property type="molecule type" value="Genomic_DNA"/>
</dbReference>
<dbReference type="PANTHER" id="PTHR24321">
    <property type="entry name" value="DEHYDROGENASES, SHORT CHAIN"/>
    <property type="match status" value="1"/>
</dbReference>
<dbReference type="SMART" id="SM00822">
    <property type="entry name" value="PKS_KR"/>
    <property type="match status" value="1"/>
</dbReference>
<name>A0ABQ6FBC2_9RHOO</name>
<organism evidence="5 6">
    <name type="scientific">Zoogloea oryzae</name>
    <dbReference type="NCBI Taxonomy" id="310767"/>
    <lineage>
        <taxon>Bacteria</taxon>
        <taxon>Pseudomonadati</taxon>
        <taxon>Pseudomonadota</taxon>
        <taxon>Betaproteobacteria</taxon>
        <taxon>Rhodocyclales</taxon>
        <taxon>Zoogloeaceae</taxon>
        <taxon>Zoogloea</taxon>
    </lineage>
</organism>
<comment type="similarity">
    <text evidence="1">Belongs to the short-chain dehydrogenases/reductases (SDR) family.</text>
</comment>
<dbReference type="InterPro" id="IPR020904">
    <property type="entry name" value="Sc_DH/Rdtase_CS"/>
</dbReference>
<dbReference type="RefSeq" id="WP_284188172.1">
    <property type="nucleotide sequence ID" value="NZ_BSPX01000034.1"/>
</dbReference>
<keyword evidence="2" id="KW-0560">Oxidoreductase</keyword>
<dbReference type="Gene3D" id="3.40.50.720">
    <property type="entry name" value="NAD(P)-binding Rossmann-like Domain"/>
    <property type="match status" value="1"/>
</dbReference>
<dbReference type="InterPro" id="IPR057326">
    <property type="entry name" value="KR_dom"/>
</dbReference>
<dbReference type="PRINTS" id="PR00081">
    <property type="entry name" value="GDHRDH"/>
</dbReference>
<dbReference type="InterPro" id="IPR002347">
    <property type="entry name" value="SDR_fam"/>
</dbReference>
<dbReference type="CDD" id="cd05233">
    <property type="entry name" value="SDR_c"/>
    <property type="match status" value="1"/>
</dbReference>
<evidence type="ECO:0000313" key="5">
    <source>
        <dbReference type="EMBL" id="GLT22898.1"/>
    </source>
</evidence>
<evidence type="ECO:0000256" key="3">
    <source>
        <dbReference type="ARBA" id="ARBA00023027"/>
    </source>
</evidence>